<evidence type="ECO:0000256" key="1">
    <source>
        <dbReference type="ARBA" id="ARBA00022505"/>
    </source>
</evidence>
<dbReference type="PANTHER" id="PTHR11908">
    <property type="entry name" value="XANTHINE DEHYDROGENASE"/>
    <property type="match status" value="1"/>
</dbReference>
<dbReference type="PANTHER" id="PTHR11908:SF132">
    <property type="entry name" value="ALDEHYDE OXIDASE 1-RELATED"/>
    <property type="match status" value="1"/>
</dbReference>
<dbReference type="EMBL" id="BAABDQ010000039">
    <property type="protein sequence ID" value="GAA3603901.1"/>
    <property type="molecule type" value="Genomic_DNA"/>
</dbReference>
<dbReference type="InterPro" id="IPR016208">
    <property type="entry name" value="Ald_Oxase/xanthine_DH-like"/>
</dbReference>
<evidence type="ECO:0000313" key="4">
    <source>
        <dbReference type="EMBL" id="GAA3603901.1"/>
    </source>
</evidence>
<reference evidence="5" key="1">
    <citation type="journal article" date="2019" name="Int. J. Syst. Evol. Microbiol.">
        <title>The Global Catalogue of Microorganisms (GCM) 10K type strain sequencing project: providing services to taxonomists for standard genome sequencing and annotation.</title>
        <authorList>
            <consortium name="The Broad Institute Genomics Platform"/>
            <consortium name="The Broad Institute Genome Sequencing Center for Infectious Disease"/>
            <person name="Wu L."/>
            <person name="Ma J."/>
        </authorList>
    </citation>
    <scope>NUCLEOTIDE SEQUENCE [LARGE SCALE GENOMIC DNA]</scope>
    <source>
        <strain evidence="5">JCM 17326</strain>
    </source>
</reference>
<evidence type="ECO:0000259" key="3">
    <source>
        <dbReference type="SMART" id="SM01008"/>
    </source>
</evidence>
<evidence type="ECO:0000313" key="5">
    <source>
        <dbReference type="Proteomes" id="UP001500630"/>
    </source>
</evidence>
<protein>
    <submittedName>
        <fullName evidence="4">Xanthine dehydrogenase family protein molybdopterin-binding subunit</fullName>
    </submittedName>
</protein>
<dbReference type="InterPro" id="IPR000674">
    <property type="entry name" value="Ald_Oxase/Xan_DH_a/b"/>
</dbReference>
<dbReference type="Pfam" id="PF01315">
    <property type="entry name" value="Ald_Xan_dh_C"/>
    <property type="match status" value="1"/>
</dbReference>
<dbReference type="SUPFAM" id="SSF56003">
    <property type="entry name" value="Molybdenum cofactor-binding domain"/>
    <property type="match status" value="1"/>
</dbReference>
<dbReference type="InterPro" id="IPR036856">
    <property type="entry name" value="Ald_Oxase/Xan_DH_a/b_sf"/>
</dbReference>
<name>A0ABP6ZCJ0_9ACTN</name>
<accession>A0ABP6ZCJ0</accession>
<dbReference type="SUPFAM" id="SSF54665">
    <property type="entry name" value="CO dehydrogenase molybdoprotein N-domain-like"/>
    <property type="match status" value="1"/>
</dbReference>
<dbReference type="InterPro" id="IPR046867">
    <property type="entry name" value="AldOxase/xan_DH_MoCoBD2"/>
</dbReference>
<dbReference type="Gene3D" id="3.30.365.10">
    <property type="entry name" value="Aldehyde oxidase/xanthine dehydrogenase, molybdopterin binding domain"/>
    <property type="match status" value="4"/>
</dbReference>
<dbReference type="Pfam" id="PF20256">
    <property type="entry name" value="MoCoBD_2"/>
    <property type="match status" value="1"/>
</dbReference>
<dbReference type="Proteomes" id="UP001500630">
    <property type="component" value="Unassembled WGS sequence"/>
</dbReference>
<evidence type="ECO:0000256" key="2">
    <source>
        <dbReference type="ARBA" id="ARBA00023002"/>
    </source>
</evidence>
<sequence>MTLIGTSVLRREDERLLAGKGSFLADQAQGAYHVVFVRSDIAHGDLRHIDVSTAQEAPGVVGVFTADQLGLRDNHIALLHEPDPEFVAATAFTMADQRLALMAERRVHYAGQIVAAVVASDRYLAEDAAELVNVGYTALPVVVEMEDALDAGAPVLHDHLSSNEAASLSFAFGDPDSARAQAAVTVAETYRIGRHGAVPLECRGVLTRIDHRTGEVDVWSSTQVPHMVRRGICAATGWTTDGVRVHVPDVGGGFGTKANVYPEEILVPLLARLTGRDVVWVEDRQEHLTAAAQGRDQVHRCVLSVDADGRILSLEDDFLVNIGAGSLWVAGIIANTAIHILGPYRVPAARVGGKGIFTNKAVVAQYRGAGRPEASFVLERSLDAAARRLGLTNVEIRRRNLLTAQDMPYPRPLPYRDGVPIVYDGGDYRACLDAALDLLPPDVVAQEQAAHPELRIGHGVGCYLEATGRGPYEAAQITVTPQGRIEVMTGAASAGQGHETSFAQVAAESLGLPMEAVRLLPTDTGSLAHGIGTFASRSAVLAGNAIAQTAALLVDAGRRRYARATGADLADVGYREGVFQAPGRDPAGWRELARLGAPGEALEGEPPLYAASMYRCRTVTWTMGAHATVVGVHPGTGIVRVLRYAVAHEGGVEINPLVVEGQVLGGVAQGIGGTLFEEFRYGADGGPRSTTFAEYGLPGASEVPEVQIRHLGVPTDNPLGVRGAGESGTIAVAAAVAAAIDAATGCTHVTATPIAPRTIKSALDAA</sequence>
<comment type="caution">
    <text evidence="4">The sequence shown here is derived from an EMBL/GenBank/DDBJ whole genome shotgun (WGS) entry which is preliminary data.</text>
</comment>
<dbReference type="InterPro" id="IPR008274">
    <property type="entry name" value="AldOxase/xan_DH_MoCoBD1"/>
</dbReference>
<dbReference type="RefSeq" id="WP_345573988.1">
    <property type="nucleotide sequence ID" value="NZ_BAABDQ010000039.1"/>
</dbReference>
<dbReference type="SMART" id="SM01008">
    <property type="entry name" value="Ald_Xan_dh_C"/>
    <property type="match status" value="1"/>
</dbReference>
<organism evidence="4 5">
    <name type="scientific">Nonomuraea rosea</name>
    <dbReference type="NCBI Taxonomy" id="638574"/>
    <lineage>
        <taxon>Bacteria</taxon>
        <taxon>Bacillati</taxon>
        <taxon>Actinomycetota</taxon>
        <taxon>Actinomycetes</taxon>
        <taxon>Streptosporangiales</taxon>
        <taxon>Streptosporangiaceae</taxon>
        <taxon>Nonomuraea</taxon>
    </lineage>
</organism>
<gene>
    <name evidence="4" type="ORF">GCM10022419_105580</name>
</gene>
<keyword evidence="2" id="KW-0560">Oxidoreductase</keyword>
<proteinExistence type="predicted"/>
<keyword evidence="1" id="KW-0500">Molybdenum</keyword>
<keyword evidence="5" id="KW-1185">Reference proteome</keyword>
<dbReference type="Pfam" id="PF02738">
    <property type="entry name" value="MoCoBD_1"/>
    <property type="match status" value="1"/>
</dbReference>
<feature type="domain" description="Aldehyde oxidase/xanthine dehydrogenase a/b hammerhead" evidence="3">
    <location>
        <begin position="18"/>
        <end position="140"/>
    </location>
</feature>
<dbReference type="InterPro" id="IPR037165">
    <property type="entry name" value="AldOxase/xan_DH_Mopterin-bd_sf"/>
</dbReference>
<dbReference type="Gene3D" id="3.90.1170.50">
    <property type="entry name" value="Aldehyde oxidase/xanthine dehydrogenase, a/b hammerhead"/>
    <property type="match status" value="1"/>
</dbReference>